<name>A0AAX6MW14_9PEZI</name>
<dbReference type="AlphaFoldDB" id="A0AAX6MW14"/>
<gene>
    <name evidence="2" type="ORF">Daesc_001902</name>
</gene>
<sequence length="271" mass="31653">MPSPPSRESTSRTPRPAEEEPTRRKRYSLIVELLDDDGFEVFERQREEADRPRTLSRGTSMSRHRHNDSSDTNRQSRRMSTPANLAEVGLRDHNDHALERLRRAGARSRASHTSEHTDEVYETATELRPSSHTQRQRSSTHSSTQTHIRGYGPRSIFTSPYNLFRPNYHHHHRDLDAMEAAYRDGLRLGQRLANLHDFDNSYRIHPPRPVPESPVRVVDRNERSDTNGWRRRRENPEQRGWRCLFPPWLFGNARGPPTGVELSRSSSRSRR</sequence>
<evidence type="ECO:0000313" key="3">
    <source>
        <dbReference type="Proteomes" id="UP001369815"/>
    </source>
</evidence>
<protein>
    <submittedName>
        <fullName evidence="2">Uncharacterized protein</fullName>
    </submittedName>
</protein>
<feature type="compositionally biased region" description="Low complexity" evidence="1">
    <location>
        <begin position="1"/>
        <end position="14"/>
    </location>
</feature>
<proteinExistence type="predicted"/>
<feature type="compositionally biased region" description="Polar residues" evidence="1">
    <location>
        <begin position="70"/>
        <end position="83"/>
    </location>
</feature>
<feature type="region of interest" description="Disordered" evidence="1">
    <location>
        <begin position="252"/>
        <end position="271"/>
    </location>
</feature>
<feature type="compositionally biased region" description="Low complexity" evidence="1">
    <location>
        <begin position="130"/>
        <end position="147"/>
    </location>
</feature>
<feature type="region of interest" description="Disordered" evidence="1">
    <location>
        <begin position="204"/>
        <end position="236"/>
    </location>
</feature>
<dbReference type="Proteomes" id="UP001369815">
    <property type="component" value="Unassembled WGS sequence"/>
</dbReference>
<reference evidence="2 3" key="1">
    <citation type="journal article" date="2024" name="Front Chem Biol">
        <title>Unveiling the potential of Daldinia eschscholtzii MFLUCC 19-0629 through bioactivity and bioinformatics studies for enhanced sustainable agriculture production.</title>
        <authorList>
            <person name="Brooks S."/>
            <person name="Weaver J.A."/>
            <person name="Klomchit A."/>
            <person name="Alharthi S.A."/>
            <person name="Onlamun T."/>
            <person name="Nurani R."/>
            <person name="Vong T.K."/>
            <person name="Alberti F."/>
            <person name="Greco C."/>
        </authorList>
    </citation>
    <scope>NUCLEOTIDE SEQUENCE [LARGE SCALE GENOMIC DNA]</scope>
    <source>
        <strain evidence="2">MFLUCC 19-0629</strain>
    </source>
</reference>
<accession>A0AAX6MW14</accession>
<organism evidence="2 3">
    <name type="scientific">Daldinia eschscholtzii</name>
    <dbReference type="NCBI Taxonomy" id="292717"/>
    <lineage>
        <taxon>Eukaryota</taxon>
        <taxon>Fungi</taxon>
        <taxon>Dikarya</taxon>
        <taxon>Ascomycota</taxon>
        <taxon>Pezizomycotina</taxon>
        <taxon>Sordariomycetes</taxon>
        <taxon>Xylariomycetidae</taxon>
        <taxon>Xylariales</taxon>
        <taxon>Hypoxylaceae</taxon>
        <taxon>Daldinia</taxon>
    </lineage>
</organism>
<feature type="region of interest" description="Disordered" evidence="1">
    <location>
        <begin position="103"/>
        <end position="154"/>
    </location>
</feature>
<feature type="compositionally biased region" description="Basic and acidic residues" evidence="1">
    <location>
        <begin position="43"/>
        <end position="53"/>
    </location>
</feature>
<feature type="region of interest" description="Disordered" evidence="1">
    <location>
        <begin position="1"/>
        <end position="26"/>
    </location>
</feature>
<evidence type="ECO:0000256" key="1">
    <source>
        <dbReference type="SAM" id="MobiDB-lite"/>
    </source>
</evidence>
<comment type="caution">
    <text evidence="2">The sequence shown here is derived from an EMBL/GenBank/DDBJ whole genome shotgun (WGS) entry which is preliminary data.</text>
</comment>
<keyword evidence="3" id="KW-1185">Reference proteome</keyword>
<feature type="region of interest" description="Disordered" evidence="1">
    <location>
        <begin position="43"/>
        <end position="87"/>
    </location>
</feature>
<dbReference type="EMBL" id="JBANMG010000002">
    <property type="protein sequence ID" value="KAK6956623.1"/>
    <property type="molecule type" value="Genomic_DNA"/>
</dbReference>
<evidence type="ECO:0000313" key="2">
    <source>
        <dbReference type="EMBL" id="KAK6956623.1"/>
    </source>
</evidence>